<dbReference type="AlphaFoldDB" id="X0W1Y1"/>
<comment type="caution">
    <text evidence="3">The sequence shown here is derived from an EMBL/GenBank/DDBJ whole genome shotgun (WGS) entry which is preliminary data.</text>
</comment>
<proteinExistence type="inferred from homology"/>
<feature type="domain" description="Flagellar basal-body/hook protein C-terminal" evidence="2">
    <location>
        <begin position="181"/>
        <end position="223"/>
    </location>
</feature>
<protein>
    <recommendedName>
        <fullName evidence="2">Flagellar basal-body/hook protein C-terminal domain-containing protein</fullName>
    </recommendedName>
</protein>
<evidence type="ECO:0000259" key="2">
    <source>
        <dbReference type="Pfam" id="PF06429"/>
    </source>
</evidence>
<sequence>VKTDTTNTWDLVIPSISGELDGNWSTYDFINSSTFNRRISGIQFGTDGSYNGLASSSESLTIGVQYISGTTQTMTMDLGTIGTFGGLTQFYSTQSSAAAMSQDGYEAGTLTGVSIDIDGTVVGTFTNGIKADVAAIKLATFQNANGLEAVGSGYYLPSANSGAAVPTMAASGGAGSLTGKSLERSNIDVATQFVNLMQAQNGFQSNARTIRVANDLLRELTNLIR</sequence>
<dbReference type="GO" id="GO:0009288">
    <property type="term" value="C:bacterial-type flagellum"/>
    <property type="evidence" value="ECO:0007669"/>
    <property type="project" value="TreeGrafter"/>
</dbReference>
<name>X0W1Y1_9ZZZZ</name>
<organism evidence="3">
    <name type="scientific">marine sediment metagenome</name>
    <dbReference type="NCBI Taxonomy" id="412755"/>
    <lineage>
        <taxon>unclassified sequences</taxon>
        <taxon>metagenomes</taxon>
        <taxon>ecological metagenomes</taxon>
    </lineage>
</organism>
<dbReference type="EMBL" id="BARS01032802">
    <property type="protein sequence ID" value="GAG18643.1"/>
    <property type="molecule type" value="Genomic_DNA"/>
</dbReference>
<comment type="similarity">
    <text evidence="1">Belongs to the flagella basal body rod proteins family.</text>
</comment>
<dbReference type="PANTHER" id="PTHR30435:SF19">
    <property type="entry name" value="FLAGELLAR BASAL-BODY ROD PROTEIN FLGG"/>
    <property type="match status" value="1"/>
</dbReference>
<accession>X0W1Y1</accession>
<evidence type="ECO:0000313" key="3">
    <source>
        <dbReference type="EMBL" id="GAG18643.1"/>
    </source>
</evidence>
<dbReference type="NCBIfam" id="TIGR03506">
    <property type="entry name" value="FlgEFG_subfam"/>
    <property type="match status" value="1"/>
</dbReference>
<gene>
    <name evidence="3" type="ORF">S01H1_50876</name>
</gene>
<dbReference type="PANTHER" id="PTHR30435">
    <property type="entry name" value="FLAGELLAR PROTEIN"/>
    <property type="match status" value="1"/>
</dbReference>
<dbReference type="Pfam" id="PF06429">
    <property type="entry name" value="Flg_bbr_C"/>
    <property type="match status" value="1"/>
</dbReference>
<dbReference type="SUPFAM" id="SSF117143">
    <property type="entry name" value="Flagellar hook protein flgE"/>
    <property type="match status" value="1"/>
</dbReference>
<dbReference type="InterPro" id="IPR010930">
    <property type="entry name" value="Flg_bb/hook_C_dom"/>
</dbReference>
<dbReference type="GO" id="GO:0071978">
    <property type="term" value="P:bacterial-type flagellum-dependent swarming motility"/>
    <property type="evidence" value="ECO:0007669"/>
    <property type="project" value="TreeGrafter"/>
</dbReference>
<dbReference type="InterPro" id="IPR037925">
    <property type="entry name" value="FlgE/F/G-like"/>
</dbReference>
<reference evidence="3" key="1">
    <citation type="journal article" date="2014" name="Front. Microbiol.">
        <title>High frequency of phylogenetically diverse reductive dehalogenase-homologous genes in deep subseafloor sedimentary metagenomes.</title>
        <authorList>
            <person name="Kawai M."/>
            <person name="Futagami T."/>
            <person name="Toyoda A."/>
            <person name="Takaki Y."/>
            <person name="Nishi S."/>
            <person name="Hori S."/>
            <person name="Arai W."/>
            <person name="Tsubouchi T."/>
            <person name="Morono Y."/>
            <person name="Uchiyama I."/>
            <person name="Ito T."/>
            <person name="Fujiyama A."/>
            <person name="Inagaki F."/>
            <person name="Takami H."/>
        </authorList>
    </citation>
    <scope>NUCLEOTIDE SEQUENCE</scope>
    <source>
        <strain evidence="3">Expedition CK06-06</strain>
    </source>
</reference>
<dbReference type="InterPro" id="IPR020013">
    <property type="entry name" value="Flagellar_FlgE/F/G"/>
</dbReference>
<evidence type="ECO:0000256" key="1">
    <source>
        <dbReference type="ARBA" id="ARBA00009677"/>
    </source>
</evidence>
<feature type="non-terminal residue" evidence="3">
    <location>
        <position position="1"/>
    </location>
</feature>